<evidence type="ECO:0000313" key="1">
    <source>
        <dbReference type="EMBL" id="KAF9151240.1"/>
    </source>
</evidence>
<organism evidence="1 2">
    <name type="scientific">Linnemannia schmuckeri</name>
    <dbReference type="NCBI Taxonomy" id="64567"/>
    <lineage>
        <taxon>Eukaryota</taxon>
        <taxon>Fungi</taxon>
        <taxon>Fungi incertae sedis</taxon>
        <taxon>Mucoromycota</taxon>
        <taxon>Mortierellomycotina</taxon>
        <taxon>Mortierellomycetes</taxon>
        <taxon>Mortierellales</taxon>
        <taxon>Mortierellaceae</taxon>
        <taxon>Linnemannia</taxon>
    </lineage>
</organism>
<gene>
    <name evidence="1" type="ORF">BG015_006929</name>
</gene>
<accession>A0A9P5RZJ9</accession>
<comment type="caution">
    <text evidence="1">The sequence shown here is derived from an EMBL/GenBank/DDBJ whole genome shotgun (WGS) entry which is preliminary data.</text>
</comment>
<evidence type="ECO:0000313" key="2">
    <source>
        <dbReference type="Proteomes" id="UP000748756"/>
    </source>
</evidence>
<keyword evidence="2" id="KW-1185">Reference proteome</keyword>
<dbReference type="EMBL" id="JAAAUQ010000340">
    <property type="protein sequence ID" value="KAF9151240.1"/>
    <property type="molecule type" value="Genomic_DNA"/>
</dbReference>
<dbReference type="AlphaFoldDB" id="A0A9P5RZJ9"/>
<sequence>MPSNLRLFLQLPRHSDHAATSLPNTLVSYDELPFHVHPPPLQDQLVAVQVQLGALTIGAAQGQGVEQDNSAEDENMSVHHVDCDFEFEEEKHNLQQQHSEDFENDLFFSIDDVLEFKVPYPIQLPVPINVECNVVQDQFQALAITIQCNEEQELQESHHENEIEIRTIAVDHVEEQGF</sequence>
<name>A0A9P5RZJ9_9FUNG</name>
<reference evidence="1" key="1">
    <citation type="journal article" date="2020" name="Fungal Divers.">
        <title>Resolving the Mortierellaceae phylogeny through synthesis of multi-gene phylogenetics and phylogenomics.</title>
        <authorList>
            <person name="Vandepol N."/>
            <person name="Liber J."/>
            <person name="Desiro A."/>
            <person name="Na H."/>
            <person name="Kennedy M."/>
            <person name="Barry K."/>
            <person name="Grigoriev I.V."/>
            <person name="Miller A.N."/>
            <person name="O'Donnell K."/>
            <person name="Stajich J.E."/>
            <person name="Bonito G."/>
        </authorList>
    </citation>
    <scope>NUCLEOTIDE SEQUENCE</scope>
    <source>
        <strain evidence="1">NRRL 6426</strain>
    </source>
</reference>
<protein>
    <submittedName>
        <fullName evidence="1">Uncharacterized protein</fullName>
    </submittedName>
</protein>
<proteinExistence type="predicted"/>
<dbReference type="Proteomes" id="UP000748756">
    <property type="component" value="Unassembled WGS sequence"/>
</dbReference>